<protein>
    <submittedName>
        <fullName evidence="2">Uncharacterized protein</fullName>
    </submittedName>
</protein>
<organism evidence="1 2">
    <name type="scientific">Parascaris equorum</name>
    <name type="common">Equine roundworm</name>
    <dbReference type="NCBI Taxonomy" id="6256"/>
    <lineage>
        <taxon>Eukaryota</taxon>
        <taxon>Metazoa</taxon>
        <taxon>Ecdysozoa</taxon>
        <taxon>Nematoda</taxon>
        <taxon>Chromadorea</taxon>
        <taxon>Rhabditida</taxon>
        <taxon>Spirurina</taxon>
        <taxon>Ascaridomorpha</taxon>
        <taxon>Ascaridoidea</taxon>
        <taxon>Ascarididae</taxon>
        <taxon>Parascaris</taxon>
    </lineage>
</organism>
<accession>A0A914RBQ5</accession>
<name>A0A914RBQ5_PAREQ</name>
<reference evidence="2" key="1">
    <citation type="submission" date="2022-11" db="UniProtKB">
        <authorList>
            <consortium name="WormBaseParasite"/>
        </authorList>
    </citation>
    <scope>IDENTIFICATION</scope>
</reference>
<dbReference type="WBParaSite" id="PEQ_0000371501-mRNA-1">
    <property type="protein sequence ID" value="PEQ_0000371501-mRNA-1"/>
    <property type="gene ID" value="PEQ_0000371501"/>
</dbReference>
<evidence type="ECO:0000313" key="1">
    <source>
        <dbReference type="Proteomes" id="UP000887564"/>
    </source>
</evidence>
<evidence type="ECO:0000313" key="2">
    <source>
        <dbReference type="WBParaSite" id="PEQ_0000371501-mRNA-1"/>
    </source>
</evidence>
<dbReference type="AlphaFoldDB" id="A0A914RBQ5"/>
<dbReference type="Proteomes" id="UP000887564">
    <property type="component" value="Unplaced"/>
</dbReference>
<proteinExistence type="predicted"/>
<sequence>MDGFLDCSACQQSAFVYQTVAQLIEQLCPKQQMRIAVQVDEMYKKEIFQPAKWESEVTNESEAPSNLTSIVTPKVKETSDMPSTATHAVVDTSENPLLRFQTANVLEEEQSCEFVGVLPTEEVAC</sequence>
<keyword evidence="1" id="KW-1185">Reference proteome</keyword>